<dbReference type="SMART" id="SM00409">
    <property type="entry name" value="IG"/>
    <property type="match status" value="5"/>
</dbReference>
<dbReference type="PANTHER" id="PTHR45080:SF32">
    <property type="entry name" value="MAM DOMAIN CONTAINING GLYCOSYLPHOSPHATIDYLINOSITOL ANCHOR 1"/>
    <property type="match status" value="1"/>
</dbReference>
<evidence type="ECO:0000313" key="5">
    <source>
        <dbReference type="Proteomes" id="UP001159427"/>
    </source>
</evidence>
<dbReference type="SUPFAM" id="SSF48726">
    <property type="entry name" value="Immunoglobulin"/>
    <property type="match status" value="5"/>
</dbReference>
<evidence type="ECO:0000256" key="2">
    <source>
        <dbReference type="SAM" id="SignalP"/>
    </source>
</evidence>
<sequence length="698" mass="78320">MSGIILFLSVSCFSTLTNGQQQSDPPKITKFLTKDLVAPDDVKFETKNALKLPCGASGNNLQWTWRYNDTAISTSDPKFTVGADGTLYGSYLESAHSGDYQCFVRDTVTGIETFSRKIKVAVTVVGTFNDPQTKQVVQSVDLGEEFSYACPQHSPSYGVSYSWMGKSNNQEIQFKGNERRAITQTGHLFIMFVTEDDLKELEDYENQGIRCEISAAKRFEPSSLLKLTKKNQDQTDPKTLREPSWKLELMSAEQEEALEGKNKTLYCLAAGRPAPKITWKINRDGKWENLENGKDNFEIADAFHGRLLNIISVKKKMHETTYRCEANNSQSGGNPKVYDIQLTVKVAPKWTAEPPPELLIDVNGNGGLTCDVFADPSPSFMWYKNGRKLTTSTAHVRLNGNKLDLKNVRYLHESGVYQCVAENPYGMIASYTVVKVRPMAPSFKTGFGPFYLFKGTEGRLKCNPKAAPRPSKDQYQWYKGTTLLTSSPPYRIEHGEFSTLIIDNVDQNRDRGPYTCNATNFMGNARETATATVLERTIITVRPEDKIVDEGSRVDLRCEAKADSSLELRYKWTKNNSDIEYNNRIQWLEGDKVLTIANIKVEEAGNYTCVAYTPYPKGSEDQASATIDIRGVPNPPTNLAITNCFNRTTTLSWVTGAANNAPITQFIIEQESSYEPNVFYIIQNSCSNSVFQMWVITL</sequence>
<dbReference type="Pfam" id="PF07679">
    <property type="entry name" value="I-set"/>
    <property type="match status" value="1"/>
</dbReference>
<comment type="caution">
    <text evidence="4">The sequence shown here is derived from an EMBL/GenBank/DDBJ whole genome shotgun (WGS) entry which is preliminary data.</text>
</comment>
<dbReference type="InterPro" id="IPR003599">
    <property type="entry name" value="Ig_sub"/>
</dbReference>
<evidence type="ECO:0000256" key="1">
    <source>
        <dbReference type="ARBA" id="ARBA00022737"/>
    </source>
</evidence>
<dbReference type="Proteomes" id="UP001159427">
    <property type="component" value="Unassembled WGS sequence"/>
</dbReference>
<dbReference type="InterPro" id="IPR013783">
    <property type="entry name" value="Ig-like_fold"/>
</dbReference>
<feature type="domain" description="Ig-like" evidence="3">
    <location>
        <begin position="537"/>
        <end position="626"/>
    </location>
</feature>
<protein>
    <recommendedName>
        <fullName evidence="3">Ig-like domain-containing protein</fullName>
    </recommendedName>
</protein>
<dbReference type="InterPro" id="IPR036179">
    <property type="entry name" value="Ig-like_dom_sf"/>
</dbReference>
<dbReference type="Gene3D" id="2.60.40.10">
    <property type="entry name" value="Immunoglobulins"/>
    <property type="match status" value="6"/>
</dbReference>
<dbReference type="SUPFAM" id="SSF49265">
    <property type="entry name" value="Fibronectin type III"/>
    <property type="match status" value="1"/>
</dbReference>
<keyword evidence="2" id="KW-0732">Signal</keyword>
<feature type="signal peptide" evidence="2">
    <location>
        <begin position="1"/>
        <end position="19"/>
    </location>
</feature>
<evidence type="ECO:0000259" key="3">
    <source>
        <dbReference type="PROSITE" id="PS50835"/>
    </source>
</evidence>
<reference evidence="4 5" key="1">
    <citation type="submission" date="2022-05" db="EMBL/GenBank/DDBJ databases">
        <authorList>
            <consortium name="Genoscope - CEA"/>
            <person name="William W."/>
        </authorList>
    </citation>
    <scope>NUCLEOTIDE SEQUENCE [LARGE SCALE GENOMIC DNA]</scope>
</reference>
<dbReference type="CDD" id="cd00096">
    <property type="entry name" value="Ig"/>
    <property type="match status" value="2"/>
</dbReference>
<feature type="domain" description="Ig-like" evidence="3">
    <location>
        <begin position="441"/>
        <end position="532"/>
    </location>
</feature>
<feature type="domain" description="Ig-like" evidence="3">
    <location>
        <begin position="237"/>
        <end position="341"/>
    </location>
</feature>
<evidence type="ECO:0000313" key="4">
    <source>
        <dbReference type="EMBL" id="CAH3182749.1"/>
    </source>
</evidence>
<feature type="domain" description="Ig-like" evidence="3">
    <location>
        <begin position="26"/>
        <end position="119"/>
    </location>
</feature>
<dbReference type="PROSITE" id="PS50835">
    <property type="entry name" value="IG_LIKE"/>
    <property type="match status" value="5"/>
</dbReference>
<organism evidence="4 5">
    <name type="scientific">Porites evermanni</name>
    <dbReference type="NCBI Taxonomy" id="104178"/>
    <lineage>
        <taxon>Eukaryota</taxon>
        <taxon>Metazoa</taxon>
        <taxon>Cnidaria</taxon>
        <taxon>Anthozoa</taxon>
        <taxon>Hexacorallia</taxon>
        <taxon>Scleractinia</taxon>
        <taxon>Fungiina</taxon>
        <taxon>Poritidae</taxon>
        <taxon>Porites</taxon>
    </lineage>
</organism>
<feature type="domain" description="Ig-like" evidence="3">
    <location>
        <begin position="348"/>
        <end position="435"/>
    </location>
</feature>
<gene>
    <name evidence="4" type="ORF">PEVE_00014378</name>
</gene>
<dbReference type="PANTHER" id="PTHR45080">
    <property type="entry name" value="CONTACTIN 5"/>
    <property type="match status" value="1"/>
</dbReference>
<dbReference type="InterPro" id="IPR050958">
    <property type="entry name" value="Cell_Adh-Cytoskel_Orgn"/>
</dbReference>
<keyword evidence="5" id="KW-1185">Reference proteome</keyword>
<dbReference type="EMBL" id="CALNXI010002084">
    <property type="protein sequence ID" value="CAH3182749.1"/>
    <property type="molecule type" value="Genomic_DNA"/>
</dbReference>
<dbReference type="SMART" id="SM00408">
    <property type="entry name" value="IGc2"/>
    <property type="match status" value="5"/>
</dbReference>
<dbReference type="Pfam" id="PF13927">
    <property type="entry name" value="Ig_3"/>
    <property type="match status" value="3"/>
</dbReference>
<dbReference type="InterPro" id="IPR013098">
    <property type="entry name" value="Ig_I-set"/>
</dbReference>
<proteinExistence type="predicted"/>
<accession>A0ABN8RUU4</accession>
<feature type="chain" id="PRO_5047514227" description="Ig-like domain-containing protein" evidence="2">
    <location>
        <begin position="20"/>
        <end position="698"/>
    </location>
</feature>
<name>A0ABN8RUU4_9CNID</name>
<dbReference type="InterPro" id="IPR003598">
    <property type="entry name" value="Ig_sub2"/>
</dbReference>
<keyword evidence="1" id="KW-0677">Repeat</keyword>
<dbReference type="InterPro" id="IPR036116">
    <property type="entry name" value="FN3_sf"/>
</dbReference>
<dbReference type="InterPro" id="IPR007110">
    <property type="entry name" value="Ig-like_dom"/>
</dbReference>